<feature type="compositionally biased region" description="Basic and acidic residues" evidence="1">
    <location>
        <begin position="57"/>
        <end position="67"/>
    </location>
</feature>
<reference evidence="2" key="1">
    <citation type="submission" date="2020-05" db="EMBL/GenBank/DDBJ databases">
        <title>Phylogenomic resolution of chytrid fungi.</title>
        <authorList>
            <person name="Stajich J.E."/>
            <person name="Amses K."/>
            <person name="Simmons R."/>
            <person name="Seto K."/>
            <person name="Myers J."/>
            <person name="Bonds A."/>
            <person name="Quandt C.A."/>
            <person name="Barry K."/>
            <person name="Liu P."/>
            <person name="Grigoriev I."/>
            <person name="Longcore J.E."/>
            <person name="James T.Y."/>
        </authorList>
    </citation>
    <scope>NUCLEOTIDE SEQUENCE</scope>
    <source>
        <strain evidence="2">JEL0318</strain>
    </source>
</reference>
<accession>A0AAD5S5Y2</accession>
<proteinExistence type="predicted"/>
<gene>
    <name evidence="2" type="ORF">HK097_011657</name>
</gene>
<dbReference type="Proteomes" id="UP001212841">
    <property type="component" value="Unassembled WGS sequence"/>
</dbReference>
<organism evidence="2 3">
    <name type="scientific">Rhizophlyctis rosea</name>
    <dbReference type="NCBI Taxonomy" id="64517"/>
    <lineage>
        <taxon>Eukaryota</taxon>
        <taxon>Fungi</taxon>
        <taxon>Fungi incertae sedis</taxon>
        <taxon>Chytridiomycota</taxon>
        <taxon>Chytridiomycota incertae sedis</taxon>
        <taxon>Chytridiomycetes</taxon>
        <taxon>Rhizophlyctidales</taxon>
        <taxon>Rhizophlyctidaceae</taxon>
        <taxon>Rhizophlyctis</taxon>
    </lineage>
</organism>
<protein>
    <submittedName>
        <fullName evidence="2">Uncharacterized protein</fullName>
    </submittedName>
</protein>
<name>A0AAD5S5Y2_9FUNG</name>
<evidence type="ECO:0000256" key="1">
    <source>
        <dbReference type="SAM" id="MobiDB-lite"/>
    </source>
</evidence>
<dbReference type="EMBL" id="JADGJD010000988">
    <property type="protein sequence ID" value="KAJ3047300.1"/>
    <property type="molecule type" value="Genomic_DNA"/>
</dbReference>
<evidence type="ECO:0000313" key="3">
    <source>
        <dbReference type="Proteomes" id="UP001212841"/>
    </source>
</evidence>
<dbReference type="AlphaFoldDB" id="A0AAD5S5Y2"/>
<feature type="compositionally biased region" description="Acidic residues" evidence="1">
    <location>
        <begin position="19"/>
        <end position="39"/>
    </location>
</feature>
<evidence type="ECO:0000313" key="2">
    <source>
        <dbReference type="EMBL" id="KAJ3047300.1"/>
    </source>
</evidence>
<feature type="region of interest" description="Disordered" evidence="1">
    <location>
        <begin position="1"/>
        <end position="85"/>
    </location>
</feature>
<sequence length="85" mass="8925">METASGEAEIQEDERMMGDYEEGEVPEDPEEGEPSEDEQGSGVMVAEKGDCTASKWPSDEVGAREEVSDGVQVGSGEVGAGKEVS</sequence>
<keyword evidence="3" id="KW-1185">Reference proteome</keyword>
<comment type="caution">
    <text evidence="2">The sequence shown here is derived from an EMBL/GenBank/DDBJ whole genome shotgun (WGS) entry which is preliminary data.</text>
</comment>